<accession>A0A2N9AIL3</accession>
<protein>
    <submittedName>
        <fullName evidence="1">Uncharacterized protein</fullName>
    </submittedName>
</protein>
<sequence length="152" mass="16589">MSAALALPDSARLVASWRAGVLSLPDDHVPCPGMIWREAGEGGREGVWRSVRRAMLVFLDDWGEAAADLGWTTEALFGVHRAAGALRSDSTGALVSLYPRRCIALCEREIHLERRGSIMVDRGLTNPADSVPLWLFAASQKQIAHNTLRQSV</sequence>
<name>A0A2N9AIL3_METEX</name>
<gene>
    <name evidence="1" type="ORF">TK0001_0559</name>
</gene>
<organism evidence="1 2">
    <name type="scientific">Methylorubrum extorquens</name>
    <name type="common">Methylobacterium dichloromethanicum</name>
    <name type="synonym">Methylobacterium extorquens</name>
    <dbReference type="NCBI Taxonomy" id="408"/>
    <lineage>
        <taxon>Bacteria</taxon>
        <taxon>Pseudomonadati</taxon>
        <taxon>Pseudomonadota</taxon>
        <taxon>Alphaproteobacteria</taxon>
        <taxon>Hyphomicrobiales</taxon>
        <taxon>Methylobacteriaceae</taxon>
        <taxon>Methylorubrum</taxon>
    </lineage>
</organism>
<dbReference type="EMBL" id="LT962688">
    <property type="protein sequence ID" value="SOR27161.1"/>
    <property type="molecule type" value="Genomic_DNA"/>
</dbReference>
<dbReference type="AlphaFoldDB" id="A0A2N9AIL3"/>
<reference evidence="2" key="1">
    <citation type="submission" date="2017-10" db="EMBL/GenBank/DDBJ databases">
        <authorList>
            <person name="Regsiter A."/>
            <person name="William W."/>
        </authorList>
    </citation>
    <scope>NUCLEOTIDE SEQUENCE [LARGE SCALE GENOMIC DNA]</scope>
</reference>
<dbReference type="Proteomes" id="UP000233769">
    <property type="component" value="Chromosome tk0001"/>
</dbReference>
<evidence type="ECO:0000313" key="2">
    <source>
        <dbReference type="Proteomes" id="UP000233769"/>
    </source>
</evidence>
<evidence type="ECO:0000313" key="1">
    <source>
        <dbReference type="EMBL" id="SOR27161.1"/>
    </source>
</evidence>
<proteinExistence type="predicted"/>